<name>A0A6C0CR91_9ZZZZ</name>
<dbReference type="Pfam" id="PF13884">
    <property type="entry name" value="Peptidase_S74"/>
    <property type="match status" value="1"/>
</dbReference>
<dbReference type="EMBL" id="MN739479">
    <property type="protein sequence ID" value="QHT07068.1"/>
    <property type="molecule type" value="Genomic_DNA"/>
</dbReference>
<dbReference type="AlphaFoldDB" id="A0A6C0CR91"/>
<organism evidence="2">
    <name type="scientific">viral metagenome</name>
    <dbReference type="NCBI Taxonomy" id="1070528"/>
    <lineage>
        <taxon>unclassified sequences</taxon>
        <taxon>metagenomes</taxon>
        <taxon>organismal metagenomes</taxon>
    </lineage>
</organism>
<evidence type="ECO:0000259" key="1">
    <source>
        <dbReference type="PROSITE" id="PS51688"/>
    </source>
</evidence>
<evidence type="ECO:0000313" key="2">
    <source>
        <dbReference type="EMBL" id="QHT07068.1"/>
    </source>
</evidence>
<feature type="domain" description="Peptidase S74" evidence="1">
    <location>
        <begin position="464"/>
        <end position="559"/>
    </location>
</feature>
<sequence length="573" mass="61731">MSVPIIYANTQYIAGKHIFKTIPTDINLSLTSLANVPTCNVMTIINANVGIGTTNPLNSLHVQNQSYFVGNVGIGTTNPLYKLHVNGSAYVDGTLYVENVADVDEIQADDGSATDPSFTFRSDTNTGMYIAAADTLAFSTNGTERVRVTSTGNVGIGTTNPLYKLHVNGSAYVDGTLYVENAAHVNEIQAEDGGPTDPSFTFLSDTNTGMYLQAANTLAFSTDGTERVRVSSSGSVGIGTTNPLYKLHVNGSAYVDSTLYVAGVADVDEIQADDGSATDPSFTFRSDTNTGMYIAAANTLAFSTDGNERVRVSSSGSVGIGTTNPLYKLHVNGSAYVDSTLYVGGTGDVDEIQADDGSATDPSFTFRSDTNTGMYLQAANTLAFSTDGTECARFTSSQALRLYGNLKMYNGATEGGEISTDGSDLYIEATDDVKSLTIYNNTLAEGSFFTVYIDSANNLGRVSSSLRYKKDIVTIEDSIADRILNCRPISYKLIDTRETPNDMTQFGFIAEEVVLIEPRLVAYNKNNEPESIYYDRFIPLLLNIIKRQKNEINTLRTDYNNLVQILQSKGILP</sequence>
<dbReference type="PROSITE" id="PS51688">
    <property type="entry name" value="ICA"/>
    <property type="match status" value="1"/>
</dbReference>
<accession>A0A6C0CR91</accession>
<protein>
    <recommendedName>
        <fullName evidence="1">Peptidase S74 domain-containing protein</fullName>
    </recommendedName>
</protein>
<dbReference type="InterPro" id="IPR030392">
    <property type="entry name" value="S74_ICA"/>
</dbReference>
<reference evidence="2" key="1">
    <citation type="journal article" date="2020" name="Nature">
        <title>Giant virus diversity and host interactions through global metagenomics.</title>
        <authorList>
            <person name="Schulz F."/>
            <person name="Roux S."/>
            <person name="Paez-Espino D."/>
            <person name="Jungbluth S."/>
            <person name="Walsh D.A."/>
            <person name="Denef V.J."/>
            <person name="McMahon K.D."/>
            <person name="Konstantinidis K.T."/>
            <person name="Eloe-Fadrosh E.A."/>
            <person name="Kyrpides N.C."/>
            <person name="Woyke T."/>
        </authorList>
    </citation>
    <scope>NUCLEOTIDE SEQUENCE</scope>
    <source>
        <strain evidence="2">GVMAG-M-3300021962-46</strain>
    </source>
</reference>
<proteinExistence type="predicted"/>